<dbReference type="NCBIfam" id="NF003589">
    <property type="entry name" value="PRK05254.1-2"/>
    <property type="match status" value="1"/>
</dbReference>
<dbReference type="Gene3D" id="3.40.470.10">
    <property type="entry name" value="Uracil-DNA glycosylase-like domain"/>
    <property type="match status" value="1"/>
</dbReference>
<feature type="active site" description="Proton acceptor" evidence="7 8">
    <location>
        <position position="121"/>
    </location>
</feature>
<feature type="domain" description="Uracil-DNA glycosylase-like" evidence="10">
    <location>
        <begin position="106"/>
        <end position="267"/>
    </location>
</feature>
<organism evidence="11 12">
    <name type="scientific">Artemia franciscana</name>
    <name type="common">Brine shrimp</name>
    <name type="synonym">Artemia sanfranciscana</name>
    <dbReference type="NCBI Taxonomy" id="6661"/>
    <lineage>
        <taxon>Eukaryota</taxon>
        <taxon>Metazoa</taxon>
        <taxon>Ecdysozoa</taxon>
        <taxon>Arthropoda</taxon>
        <taxon>Crustacea</taxon>
        <taxon>Branchiopoda</taxon>
        <taxon>Anostraca</taxon>
        <taxon>Artemiidae</taxon>
        <taxon>Artemia</taxon>
    </lineage>
</organism>
<dbReference type="NCBIfam" id="NF003588">
    <property type="entry name" value="PRK05254.1-1"/>
    <property type="match status" value="1"/>
</dbReference>
<evidence type="ECO:0000313" key="11">
    <source>
        <dbReference type="EMBL" id="KAK2721643.1"/>
    </source>
</evidence>
<evidence type="ECO:0000256" key="2">
    <source>
        <dbReference type="ARBA" id="ARBA00008184"/>
    </source>
</evidence>
<dbReference type="InterPro" id="IPR036895">
    <property type="entry name" value="Uracil-DNA_glycosylase-like_sf"/>
</dbReference>
<evidence type="ECO:0000256" key="8">
    <source>
        <dbReference type="PROSITE-ProRule" id="PRU10072"/>
    </source>
</evidence>
<dbReference type="NCBIfam" id="NF003592">
    <property type="entry name" value="PRK05254.1-5"/>
    <property type="match status" value="1"/>
</dbReference>
<keyword evidence="12" id="KW-1185">Reference proteome</keyword>
<dbReference type="Pfam" id="PF03167">
    <property type="entry name" value="UDG"/>
    <property type="match status" value="1"/>
</dbReference>
<keyword evidence="7" id="KW-0496">Mitochondrion</keyword>
<keyword evidence="5 7" id="KW-0378">Hydrolase</keyword>
<dbReference type="PROSITE" id="PS00130">
    <property type="entry name" value="U_DNA_GLYCOSYLASE"/>
    <property type="match status" value="1"/>
</dbReference>
<dbReference type="GO" id="GO:0097510">
    <property type="term" value="P:base-excision repair, AP site formation via deaminated base removal"/>
    <property type="evidence" value="ECO:0007669"/>
    <property type="project" value="TreeGrafter"/>
</dbReference>
<reference evidence="11" key="1">
    <citation type="submission" date="2023-07" db="EMBL/GenBank/DDBJ databases">
        <title>Chromosome-level genome assembly of Artemia franciscana.</title>
        <authorList>
            <person name="Jo E."/>
        </authorList>
    </citation>
    <scope>NUCLEOTIDE SEQUENCE</scope>
    <source>
        <tissue evidence="11">Whole body</tissue>
    </source>
</reference>
<evidence type="ECO:0000313" key="12">
    <source>
        <dbReference type="Proteomes" id="UP001187531"/>
    </source>
</evidence>
<proteinExistence type="inferred from homology"/>
<keyword evidence="7" id="KW-0539">Nucleus</keyword>
<comment type="function">
    <text evidence="7 9">Excises uracil residues from the DNA which can arise as a result of misincorporation of dUMP residues by DNA polymerase or due to deamination of cytosine.</text>
</comment>
<dbReference type="PANTHER" id="PTHR11264:SF0">
    <property type="entry name" value="URACIL-DNA GLYCOSYLASE"/>
    <property type="match status" value="1"/>
</dbReference>
<dbReference type="SMART" id="SM00986">
    <property type="entry name" value="UDG"/>
    <property type="match status" value="1"/>
</dbReference>
<dbReference type="InterPro" id="IPR018085">
    <property type="entry name" value="Ura-DNA_Glyclase_AS"/>
</dbReference>
<dbReference type="EC" id="3.2.2.27" evidence="3 7"/>
<keyword evidence="6 7" id="KW-0234">DNA repair</keyword>
<evidence type="ECO:0000256" key="7">
    <source>
        <dbReference type="HAMAP-Rule" id="MF_03166"/>
    </source>
</evidence>
<evidence type="ECO:0000256" key="6">
    <source>
        <dbReference type="ARBA" id="ARBA00023204"/>
    </source>
</evidence>
<evidence type="ECO:0000256" key="9">
    <source>
        <dbReference type="RuleBase" id="RU003780"/>
    </source>
</evidence>
<dbReference type="SMART" id="SM00987">
    <property type="entry name" value="UreE_C"/>
    <property type="match status" value="1"/>
</dbReference>
<dbReference type="NCBIfam" id="TIGR00628">
    <property type="entry name" value="ung"/>
    <property type="match status" value="1"/>
</dbReference>
<protein>
    <recommendedName>
        <fullName evidence="3 7">Uracil-DNA glycosylase</fullName>
        <shortName evidence="7">UDG</shortName>
        <ecNumber evidence="3 7">3.2.2.27</ecNumber>
    </recommendedName>
</protein>
<dbReference type="AlphaFoldDB" id="A0AA88I2E2"/>
<dbReference type="PANTHER" id="PTHR11264">
    <property type="entry name" value="URACIL-DNA GLYCOSYLASE"/>
    <property type="match status" value="1"/>
</dbReference>
<dbReference type="SUPFAM" id="SSF52141">
    <property type="entry name" value="Uracil-DNA glycosylase-like"/>
    <property type="match status" value="1"/>
</dbReference>
<comment type="catalytic activity">
    <reaction evidence="1 7 9">
        <text>Hydrolyzes single-stranded DNA or mismatched double-stranded DNA and polynucleotides, releasing free uracil.</text>
        <dbReference type="EC" id="3.2.2.27"/>
    </reaction>
</comment>
<gene>
    <name evidence="11" type="ORF">QYM36_003818</name>
</gene>
<keyword evidence="4 7" id="KW-0227">DNA damage</keyword>
<dbReference type="GO" id="GO:0005634">
    <property type="term" value="C:nucleus"/>
    <property type="evidence" value="ECO:0007669"/>
    <property type="project" value="UniProtKB-SubCell"/>
</dbReference>
<sequence>MTRQARLTEFIKRSNSSSTVIRKTELAIKDDTSPLRKYSKLEVTEDTKIVSAKFSGLENHVGISWWQCLKTEVEKEYFKKLHDFVSKERKTKTIYPPEDQVFNWTKQCRLEEVRVVIIGQDPYHGPNQAHGLCFSVQNGVPPPPSLKNIFKELSSDIPGFKVPNHGNLSGWSKQGVLLLNACLTVRANQPNSHANNGWENLTDAVIKWISDNLDGVVFLLWGAYADKKAVIVNKEKHHLLKAPHPSPLSASRGFFGCKHFSKCNKLLEGTYHSTNKIAEEENLPIKPSIKSTSVKYTSQSVSVKYILIL</sequence>
<evidence type="ECO:0000256" key="1">
    <source>
        <dbReference type="ARBA" id="ARBA00001400"/>
    </source>
</evidence>
<evidence type="ECO:0000256" key="4">
    <source>
        <dbReference type="ARBA" id="ARBA00022763"/>
    </source>
</evidence>
<accession>A0AA88I2E2</accession>
<dbReference type="NCBIfam" id="NF003591">
    <property type="entry name" value="PRK05254.1-4"/>
    <property type="match status" value="1"/>
</dbReference>
<name>A0AA88I2E2_ARTSF</name>
<dbReference type="InterPro" id="IPR005122">
    <property type="entry name" value="Uracil-DNA_glycosylase-like"/>
</dbReference>
<dbReference type="HAMAP" id="MF_00148">
    <property type="entry name" value="UDG"/>
    <property type="match status" value="1"/>
</dbReference>
<evidence type="ECO:0000259" key="10">
    <source>
        <dbReference type="SMART" id="SM00986"/>
    </source>
</evidence>
<dbReference type="Proteomes" id="UP001187531">
    <property type="component" value="Unassembled WGS sequence"/>
</dbReference>
<dbReference type="CDD" id="cd10027">
    <property type="entry name" value="UDG-F1-like"/>
    <property type="match status" value="1"/>
</dbReference>
<dbReference type="GO" id="GO:0004844">
    <property type="term" value="F:uracil DNA N-glycosylase activity"/>
    <property type="evidence" value="ECO:0007669"/>
    <property type="project" value="UniProtKB-UniRule"/>
</dbReference>
<comment type="subcellular location">
    <subcellularLocation>
        <location evidence="7">Mitochondrion</location>
    </subcellularLocation>
    <subcellularLocation>
        <location evidence="7">Nucleus</location>
    </subcellularLocation>
</comment>
<evidence type="ECO:0000256" key="3">
    <source>
        <dbReference type="ARBA" id="ARBA00012030"/>
    </source>
</evidence>
<evidence type="ECO:0000256" key="5">
    <source>
        <dbReference type="ARBA" id="ARBA00022801"/>
    </source>
</evidence>
<comment type="similarity">
    <text evidence="2 7 9">Belongs to the uracil-DNA glycosylase (UDG) superfamily. UNG family.</text>
</comment>
<comment type="caution">
    <text evidence="11">The sequence shown here is derived from an EMBL/GenBank/DDBJ whole genome shotgun (WGS) entry which is preliminary data.</text>
</comment>
<dbReference type="EMBL" id="JAVRJZ010000006">
    <property type="protein sequence ID" value="KAK2721643.1"/>
    <property type="molecule type" value="Genomic_DNA"/>
</dbReference>
<dbReference type="GO" id="GO:0005739">
    <property type="term" value="C:mitochondrion"/>
    <property type="evidence" value="ECO:0007669"/>
    <property type="project" value="UniProtKB-SubCell"/>
</dbReference>
<dbReference type="InterPro" id="IPR002043">
    <property type="entry name" value="UDG_fam1"/>
</dbReference>
<dbReference type="FunFam" id="3.40.470.10:FF:000001">
    <property type="entry name" value="Uracil-DNA glycosylase"/>
    <property type="match status" value="1"/>
</dbReference>